<feature type="transmembrane region" description="Helical" evidence="8">
    <location>
        <begin position="306"/>
        <end position="324"/>
    </location>
</feature>
<dbReference type="AlphaFoldDB" id="A0AA88L8F3"/>
<comment type="similarity">
    <text evidence="7">Belongs to the major facilitator superfamily. Sugar transporter (TC 2.A.1.1) family. Trehalose transporter subfamily.</text>
</comment>
<feature type="transmembrane region" description="Helical" evidence="8">
    <location>
        <begin position="148"/>
        <end position="168"/>
    </location>
</feature>
<keyword evidence="5 8" id="KW-0472">Membrane</keyword>
<gene>
    <name evidence="10" type="ORF">QYM36_010863</name>
</gene>
<keyword evidence="6" id="KW-0325">Glycoprotein</keyword>
<organism evidence="10 11">
    <name type="scientific">Artemia franciscana</name>
    <name type="common">Brine shrimp</name>
    <name type="synonym">Artemia sanfranciscana</name>
    <dbReference type="NCBI Taxonomy" id="6661"/>
    <lineage>
        <taxon>Eukaryota</taxon>
        <taxon>Metazoa</taxon>
        <taxon>Ecdysozoa</taxon>
        <taxon>Arthropoda</taxon>
        <taxon>Crustacea</taxon>
        <taxon>Branchiopoda</taxon>
        <taxon>Anostraca</taxon>
        <taxon>Artemiidae</taxon>
        <taxon>Artemia</taxon>
    </lineage>
</organism>
<dbReference type="FunFam" id="1.20.1250.20:FF:000055">
    <property type="entry name" value="Facilitated trehalose transporter Tret1-2 homolog"/>
    <property type="match status" value="1"/>
</dbReference>
<dbReference type="Pfam" id="PF00083">
    <property type="entry name" value="Sugar_tr"/>
    <property type="match status" value="1"/>
</dbReference>
<evidence type="ECO:0000259" key="9">
    <source>
        <dbReference type="PROSITE" id="PS50850"/>
    </source>
</evidence>
<evidence type="ECO:0000256" key="7">
    <source>
        <dbReference type="ARBA" id="ARBA00024348"/>
    </source>
</evidence>
<evidence type="ECO:0000313" key="11">
    <source>
        <dbReference type="Proteomes" id="UP001187531"/>
    </source>
</evidence>
<evidence type="ECO:0000256" key="2">
    <source>
        <dbReference type="ARBA" id="ARBA00022475"/>
    </source>
</evidence>
<dbReference type="PANTHER" id="PTHR48021:SF1">
    <property type="entry name" value="GH07001P-RELATED"/>
    <property type="match status" value="1"/>
</dbReference>
<name>A0AA88L8F3_ARTSF</name>
<dbReference type="InterPro" id="IPR003663">
    <property type="entry name" value="Sugar/inositol_transpt"/>
</dbReference>
<evidence type="ECO:0000256" key="3">
    <source>
        <dbReference type="ARBA" id="ARBA00022692"/>
    </source>
</evidence>
<feature type="transmembrane region" description="Helical" evidence="8">
    <location>
        <begin position="266"/>
        <end position="286"/>
    </location>
</feature>
<sequence>MPEEFVLEKETFEGKNALKLQIAIALAASMAFMISGGVRSWSSPCIPRLLELGSIKNSDVPYVGGLPPVGALLGALVSAPLMQFLGRRKTLLIVVVPWSAAFALLGFAPSTGAVYFARLCTGFMVGVATPAAQIYVAECVNPKIRGILGSLTATLLACGILITFILGSVLECDVLSWILASGALLLGVGMYFAPESPSWLILHGRENEARASLKLLKNLQDPSNPCITEHINKVKEILTDRDTNSNQTNYTEYLKESVKFQNLRPFFLSLTIMFFEEFCGISTIIFHSGTIFKNSGSNIDRHLSSIVVGLVQLVFTCIAMLIVDKTGRRKLLLLSSSIMLISLVPISVYFQLKNVGYESIGNIHWIPLVSLIFFMVGFSLGYNTLPYLIMSEILPSKFRNLFSAIIASFNLFCLFLTVFFYPIMVDLVGEHGVFWLYTMCCFISIIFVYFFLPETKGKSLEEIEMMFRPMKKVEVQENKAFECDAVM</sequence>
<dbReference type="InterPro" id="IPR020846">
    <property type="entry name" value="MFS_dom"/>
</dbReference>
<dbReference type="Gene3D" id="1.20.1250.20">
    <property type="entry name" value="MFS general substrate transporter like domains"/>
    <property type="match status" value="1"/>
</dbReference>
<evidence type="ECO:0000256" key="6">
    <source>
        <dbReference type="ARBA" id="ARBA00023180"/>
    </source>
</evidence>
<dbReference type="SUPFAM" id="SSF103473">
    <property type="entry name" value="MFS general substrate transporter"/>
    <property type="match status" value="1"/>
</dbReference>
<dbReference type="PROSITE" id="PS50850">
    <property type="entry name" value="MFS"/>
    <property type="match status" value="1"/>
</dbReference>
<evidence type="ECO:0000313" key="10">
    <source>
        <dbReference type="EMBL" id="KAK2711975.1"/>
    </source>
</evidence>
<feature type="transmembrane region" description="Helical" evidence="8">
    <location>
        <begin position="364"/>
        <end position="389"/>
    </location>
</feature>
<evidence type="ECO:0000256" key="8">
    <source>
        <dbReference type="SAM" id="Phobius"/>
    </source>
</evidence>
<feature type="transmembrane region" description="Helical" evidence="8">
    <location>
        <begin position="174"/>
        <end position="193"/>
    </location>
</feature>
<keyword evidence="11" id="KW-1185">Reference proteome</keyword>
<feature type="transmembrane region" description="Helical" evidence="8">
    <location>
        <begin position="433"/>
        <end position="452"/>
    </location>
</feature>
<feature type="transmembrane region" description="Helical" evidence="8">
    <location>
        <begin position="115"/>
        <end position="136"/>
    </location>
</feature>
<accession>A0AA88L8F3</accession>
<dbReference type="InterPro" id="IPR036259">
    <property type="entry name" value="MFS_trans_sf"/>
</dbReference>
<protein>
    <recommendedName>
        <fullName evidence="9">Major facilitator superfamily (MFS) profile domain-containing protein</fullName>
    </recommendedName>
</protein>
<keyword evidence="2" id="KW-1003">Cell membrane</keyword>
<comment type="subcellular location">
    <subcellularLocation>
        <location evidence="1">Cell membrane</location>
        <topology evidence="1">Multi-pass membrane protein</topology>
    </subcellularLocation>
</comment>
<dbReference type="EMBL" id="JAVRJZ010000015">
    <property type="protein sequence ID" value="KAK2711975.1"/>
    <property type="molecule type" value="Genomic_DNA"/>
</dbReference>
<dbReference type="InterPro" id="IPR050549">
    <property type="entry name" value="MFS_Trehalose_Transporter"/>
</dbReference>
<comment type="caution">
    <text evidence="10">The sequence shown here is derived from an EMBL/GenBank/DDBJ whole genome shotgun (WGS) entry which is preliminary data.</text>
</comment>
<keyword evidence="3 8" id="KW-0812">Transmembrane</keyword>
<dbReference type="GO" id="GO:0005886">
    <property type="term" value="C:plasma membrane"/>
    <property type="evidence" value="ECO:0007669"/>
    <property type="project" value="UniProtKB-SubCell"/>
</dbReference>
<feature type="transmembrane region" description="Helical" evidence="8">
    <location>
        <begin position="20"/>
        <end position="41"/>
    </location>
</feature>
<evidence type="ECO:0000256" key="4">
    <source>
        <dbReference type="ARBA" id="ARBA00022989"/>
    </source>
</evidence>
<keyword evidence="4 8" id="KW-1133">Transmembrane helix</keyword>
<feature type="domain" description="Major facilitator superfamily (MFS) profile" evidence="9">
    <location>
        <begin position="24"/>
        <end position="456"/>
    </location>
</feature>
<feature type="transmembrane region" description="Helical" evidence="8">
    <location>
        <begin position="331"/>
        <end position="352"/>
    </location>
</feature>
<dbReference type="PANTHER" id="PTHR48021">
    <property type="match status" value="1"/>
</dbReference>
<feature type="transmembrane region" description="Helical" evidence="8">
    <location>
        <begin position="61"/>
        <end position="79"/>
    </location>
</feature>
<reference evidence="10" key="1">
    <citation type="submission" date="2023-07" db="EMBL/GenBank/DDBJ databases">
        <title>Chromosome-level genome assembly of Artemia franciscana.</title>
        <authorList>
            <person name="Jo E."/>
        </authorList>
    </citation>
    <scope>NUCLEOTIDE SEQUENCE</scope>
    <source>
        <tissue evidence="10">Whole body</tissue>
    </source>
</reference>
<dbReference type="InterPro" id="IPR005828">
    <property type="entry name" value="MFS_sugar_transport-like"/>
</dbReference>
<evidence type="ECO:0000256" key="1">
    <source>
        <dbReference type="ARBA" id="ARBA00004651"/>
    </source>
</evidence>
<dbReference type="PRINTS" id="PR00171">
    <property type="entry name" value="SUGRTRNSPORT"/>
</dbReference>
<evidence type="ECO:0000256" key="5">
    <source>
        <dbReference type="ARBA" id="ARBA00023136"/>
    </source>
</evidence>
<dbReference type="Proteomes" id="UP001187531">
    <property type="component" value="Unassembled WGS sequence"/>
</dbReference>
<feature type="transmembrane region" description="Helical" evidence="8">
    <location>
        <begin position="91"/>
        <end position="109"/>
    </location>
</feature>
<proteinExistence type="inferred from homology"/>
<feature type="transmembrane region" description="Helical" evidence="8">
    <location>
        <begin position="401"/>
        <end position="421"/>
    </location>
</feature>
<dbReference type="GO" id="GO:0022857">
    <property type="term" value="F:transmembrane transporter activity"/>
    <property type="evidence" value="ECO:0007669"/>
    <property type="project" value="InterPro"/>
</dbReference>